<evidence type="ECO:0000313" key="3">
    <source>
        <dbReference type="Proteomes" id="UP001432222"/>
    </source>
</evidence>
<organism evidence="2 3">
    <name type="scientific">Kitasatospora purpeofusca</name>
    <dbReference type="NCBI Taxonomy" id="67352"/>
    <lineage>
        <taxon>Bacteria</taxon>
        <taxon>Bacillati</taxon>
        <taxon>Actinomycetota</taxon>
        <taxon>Actinomycetes</taxon>
        <taxon>Kitasatosporales</taxon>
        <taxon>Streptomycetaceae</taxon>
        <taxon>Kitasatospora</taxon>
    </lineage>
</organism>
<dbReference type="RefSeq" id="WP_328953663.1">
    <property type="nucleotide sequence ID" value="NZ_CP108110.1"/>
</dbReference>
<keyword evidence="3" id="KW-1185">Reference proteome</keyword>
<name>A0ABZ1U018_9ACTN</name>
<reference evidence="2" key="1">
    <citation type="submission" date="2022-10" db="EMBL/GenBank/DDBJ databases">
        <title>The complete genomes of actinobacterial strains from the NBC collection.</title>
        <authorList>
            <person name="Joergensen T.S."/>
            <person name="Alvarez Arevalo M."/>
            <person name="Sterndorff E.B."/>
            <person name="Faurdal D."/>
            <person name="Vuksanovic O."/>
            <person name="Mourched A.-S."/>
            <person name="Charusanti P."/>
            <person name="Shaw S."/>
            <person name="Blin K."/>
            <person name="Weber T."/>
        </authorList>
    </citation>
    <scope>NUCLEOTIDE SEQUENCE</scope>
    <source>
        <strain evidence="2">NBC_00222</strain>
    </source>
</reference>
<evidence type="ECO:0000313" key="2">
    <source>
        <dbReference type="EMBL" id="WUQ83644.1"/>
    </source>
</evidence>
<dbReference type="Proteomes" id="UP001432222">
    <property type="component" value="Chromosome"/>
</dbReference>
<sequence length="552" mass="61512">MGHPITYEPVRTIADTVPHPHRTLAGELLRWSAHAFRPDWKYTPEQCRILARWYELRDDAVPEDPNDPETWGRAFRWESGTLRRLKGWGKDPKMASVCAMEFVGPCRLVGFREDGSPIGGPPQEAWVQIFATAAGQNVNTMSAFSTIFSQAAIDRYAIKLGQEVCYASQVDTDGRQCRLEAKASSFRAAEGGRPSFSLLNETWHWVAATGGPRLAATIRPNSTKVGGRTMEITNAPVIGEESVAEGTWYAFEKQRDGVNRDAGIYYDSVEAPPGIDLADEDQLRAAILCARGDSVWINPERVMKDIWSASTSEDESRRKYLNQLSSHDDALVDRDTWDLATVEPADGIRPGERIVLAFDGGKTDDSTGLLAMRVRDKLVQKLALWEKPDGPAGKGWEVDGQEVNDMVAHVFQKYTVVAFFADVAGWESYVADWSEKYGPKLLIKASGKSTVGYDMRANQREITVEHMALVGAIETVALPHVRDYSLTRHSMNARKRPNQYGFSFGKESRESKLKVDLYACMVLAWIAHRRLTESGKLKPPKAPGQLQTRGGF</sequence>
<proteinExistence type="predicted"/>
<dbReference type="EMBL" id="CP108110">
    <property type="protein sequence ID" value="WUQ82609.1"/>
    <property type="molecule type" value="Genomic_DNA"/>
</dbReference>
<protein>
    <submittedName>
        <fullName evidence="2">Terminase</fullName>
    </submittedName>
</protein>
<accession>A0ABZ1U018</accession>
<evidence type="ECO:0000313" key="1">
    <source>
        <dbReference type="EMBL" id="WUQ82609.1"/>
    </source>
</evidence>
<dbReference type="EMBL" id="CP108110">
    <property type="protein sequence ID" value="WUQ83644.1"/>
    <property type="molecule type" value="Genomic_DNA"/>
</dbReference>
<gene>
    <name evidence="1" type="ORF">OHA16_06195</name>
    <name evidence="2" type="ORF">OHA16_12095</name>
</gene>